<dbReference type="Proteomes" id="UP000281549">
    <property type="component" value="Unassembled WGS sequence"/>
</dbReference>
<sequence>MRYIDDIAVKGERVTTNNDEVENGIRKFIRSHLEDLEKIFERILRSKLTVSGMKCSFCVPEIEVFSYLCNAEGRRICTRNREKILEWPRPESTKDVHSF</sequence>
<protein>
    <recommendedName>
        <fullName evidence="3">Reverse transcriptase domain-containing protein</fullName>
    </recommendedName>
</protein>
<evidence type="ECO:0008006" key="3">
    <source>
        <dbReference type="Google" id="ProtNLM"/>
    </source>
</evidence>
<name>A0A4P9YFK0_ROZAC</name>
<reference evidence="2" key="1">
    <citation type="journal article" date="2018" name="Nat. Microbiol.">
        <title>Leveraging single-cell genomics to expand the fungal tree of life.</title>
        <authorList>
            <person name="Ahrendt S.R."/>
            <person name="Quandt C.A."/>
            <person name="Ciobanu D."/>
            <person name="Clum A."/>
            <person name="Salamov A."/>
            <person name="Andreopoulos B."/>
            <person name="Cheng J.F."/>
            <person name="Woyke T."/>
            <person name="Pelin A."/>
            <person name="Henrissat B."/>
            <person name="Reynolds N.K."/>
            <person name="Benny G.L."/>
            <person name="Smith M.E."/>
            <person name="James T.Y."/>
            <person name="Grigoriev I.V."/>
        </authorList>
    </citation>
    <scope>NUCLEOTIDE SEQUENCE [LARGE SCALE GENOMIC DNA]</scope>
    <source>
        <strain evidence="2">CSF55</strain>
    </source>
</reference>
<dbReference type="InterPro" id="IPR043128">
    <property type="entry name" value="Rev_trsase/Diguanyl_cyclase"/>
</dbReference>
<evidence type="ECO:0000313" key="1">
    <source>
        <dbReference type="EMBL" id="RKP17742.1"/>
    </source>
</evidence>
<gene>
    <name evidence="1" type="ORF">ROZALSC1DRAFT_15979</name>
</gene>
<organism evidence="1 2">
    <name type="scientific">Rozella allomycis (strain CSF55)</name>
    <dbReference type="NCBI Taxonomy" id="988480"/>
    <lineage>
        <taxon>Eukaryota</taxon>
        <taxon>Fungi</taxon>
        <taxon>Fungi incertae sedis</taxon>
        <taxon>Cryptomycota</taxon>
        <taxon>Cryptomycota incertae sedis</taxon>
        <taxon>Rozella</taxon>
    </lineage>
</organism>
<proteinExistence type="predicted"/>
<accession>A0A4P9YFK0</accession>
<evidence type="ECO:0000313" key="2">
    <source>
        <dbReference type="Proteomes" id="UP000281549"/>
    </source>
</evidence>
<dbReference type="InterPro" id="IPR043502">
    <property type="entry name" value="DNA/RNA_pol_sf"/>
</dbReference>
<dbReference type="AlphaFoldDB" id="A0A4P9YFK0"/>
<dbReference type="Gene3D" id="3.30.70.270">
    <property type="match status" value="1"/>
</dbReference>
<dbReference type="SUPFAM" id="SSF56672">
    <property type="entry name" value="DNA/RNA polymerases"/>
    <property type="match status" value="1"/>
</dbReference>
<dbReference type="EMBL" id="ML005690">
    <property type="protein sequence ID" value="RKP17742.1"/>
    <property type="molecule type" value="Genomic_DNA"/>
</dbReference>